<evidence type="ECO:0000256" key="5">
    <source>
        <dbReference type="ARBA" id="ARBA00023186"/>
    </source>
</evidence>
<dbReference type="InterPro" id="IPR036316">
    <property type="entry name" value="Pili_assmbl_chap_C_dom_sf"/>
</dbReference>
<evidence type="ECO:0000256" key="2">
    <source>
        <dbReference type="ARBA" id="ARBA00007399"/>
    </source>
</evidence>
<dbReference type="Pfam" id="PF02753">
    <property type="entry name" value="PapD_C"/>
    <property type="match status" value="1"/>
</dbReference>
<dbReference type="InterPro" id="IPR050643">
    <property type="entry name" value="Periplasmic_pilus_chap"/>
</dbReference>
<sequence>MKKKHLIWLLSFLMAPPLHAGIMPAGTRVIYHAENRERSLMLANTNTYPVIVQSWIDKGEGNPDAADAPFVVLPAVFRLLPGARQGLRIIYNGDPLPQDRESVFWINLYEIPPVTKNSAAPAHLTVAMNTQLKLFWRPKAITLTPEEAVEKLAFRLVADGTRWEVECDNPTPLNISFSSITLLNGKAERNVTAQTDMMTPAFSKRRYPIDLHSVSPAAQQVRFHYLNDEGGMLARTTPLRR</sequence>
<dbReference type="OrthoDB" id="9131059at2"/>
<evidence type="ECO:0000256" key="6">
    <source>
        <dbReference type="RuleBase" id="RU003918"/>
    </source>
</evidence>
<evidence type="ECO:0000259" key="8">
    <source>
        <dbReference type="Pfam" id="PF00345"/>
    </source>
</evidence>
<feature type="domain" description="Pili assembly chaperone C-terminal" evidence="9">
    <location>
        <begin position="168"/>
        <end position="231"/>
    </location>
</feature>
<dbReference type="GO" id="GO:0071555">
    <property type="term" value="P:cell wall organization"/>
    <property type="evidence" value="ECO:0007669"/>
    <property type="project" value="InterPro"/>
</dbReference>
<dbReference type="InterPro" id="IPR016147">
    <property type="entry name" value="Pili_assmbl_chaperone_N"/>
</dbReference>
<evidence type="ECO:0000259" key="9">
    <source>
        <dbReference type="Pfam" id="PF02753"/>
    </source>
</evidence>
<dbReference type="Gene3D" id="2.60.40.10">
    <property type="entry name" value="Immunoglobulins"/>
    <property type="match status" value="2"/>
</dbReference>
<keyword evidence="3 7" id="KW-0732">Signal</keyword>
<feature type="domain" description="Pili assembly chaperone N-terminal" evidence="8">
    <location>
        <begin position="21"/>
        <end position="141"/>
    </location>
</feature>
<evidence type="ECO:0000256" key="3">
    <source>
        <dbReference type="ARBA" id="ARBA00022729"/>
    </source>
</evidence>
<dbReference type="InterPro" id="IPR013783">
    <property type="entry name" value="Ig-like_fold"/>
</dbReference>
<dbReference type="PANTHER" id="PTHR30251:SF7">
    <property type="entry name" value="FIMBRIAE CHAPARONE"/>
    <property type="match status" value="1"/>
</dbReference>
<dbReference type="InterPro" id="IPR008962">
    <property type="entry name" value="PapD-like_sf"/>
</dbReference>
<feature type="chain" id="PRO_5026699247" evidence="7">
    <location>
        <begin position="21"/>
        <end position="241"/>
    </location>
</feature>
<protein>
    <submittedName>
        <fullName evidence="10">Chaperone protein EcpD</fullName>
    </submittedName>
</protein>
<dbReference type="Pfam" id="PF00345">
    <property type="entry name" value="PapD_N"/>
    <property type="match status" value="1"/>
</dbReference>
<keyword evidence="4" id="KW-0574">Periplasm</keyword>
<comment type="subcellular location">
    <subcellularLocation>
        <location evidence="1 6">Periplasm</location>
    </subcellularLocation>
</comment>
<dbReference type="RefSeq" id="WP_106403184.1">
    <property type="nucleotide sequence ID" value="NZ_CABKSF010000001.1"/>
</dbReference>
<accession>A0A6N3HIH0</accession>
<evidence type="ECO:0000313" key="10">
    <source>
        <dbReference type="EMBL" id="VYU75960.1"/>
    </source>
</evidence>
<evidence type="ECO:0000256" key="1">
    <source>
        <dbReference type="ARBA" id="ARBA00004418"/>
    </source>
</evidence>
<dbReference type="PROSITE" id="PS00635">
    <property type="entry name" value="PILI_CHAPERONE"/>
    <property type="match status" value="1"/>
</dbReference>
<organism evidence="10">
    <name type="scientific">Phytobacter massiliensis</name>
    <dbReference type="NCBI Taxonomy" id="1485952"/>
    <lineage>
        <taxon>Bacteria</taxon>
        <taxon>Pseudomonadati</taxon>
        <taxon>Pseudomonadota</taxon>
        <taxon>Gammaproteobacteria</taxon>
        <taxon>Enterobacterales</taxon>
        <taxon>Enterobacteriaceae</taxon>
        <taxon>Phytobacter</taxon>
    </lineage>
</organism>
<name>A0A6N3HIH0_9ENTR</name>
<dbReference type="InterPro" id="IPR001829">
    <property type="entry name" value="Pili_assmbl_chaperone_bac"/>
</dbReference>
<reference evidence="10" key="1">
    <citation type="submission" date="2019-11" db="EMBL/GenBank/DDBJ databases">
        <authorList>
            <person name="Feng L."/>
        </authorList>
    </citation>
    <scope>NUCLEOTIDE SEQUENCE</scope>
    <source>
        <strain evidence="10">EMassiliensisLFYP7</strain>
    </source>
</reference>
<comment type="similarity">
    <text evidence="2 6">Belongs to the periplasmic pilus chaperone family.</text>
</comment>
<gene>
    <name evidence="10" type="primary">ecpD_5</name>
    <name evidence="10" type="ORF">EMLFYP7_03961</name>
</gene>
<dbReference type="SUPFAM" id="SSF49354">
    <property type="entry name" value="PapD-like"/>
    <property type="match status" value="1"/>
</dbReference>
<evidence type="ECO:0000256" key="4">
    <source>
        <dbReference type="ARBA" id="ARBA00022764"/>
    </source>
</evidence>
<dbReference type="PRINTS" id="PR00969">
    <property type="entry name" value="CHAPERONPILI"/>
</dbReference>
<dbReference type="InterPro" id="IPR016148">
    <property type="entry name" value="Pili_assmbl_chaperone_C"/>
</dbReference>
<feature type="signal peptide" evidence="7">
    <location>
        <begin position="1"/>
        <end position="20"/>
    </location>
</feature>
<dbReference type="AlphaFoldDB" id="A0A6N3HIH0"/>
<dbReference type="SUPFAM" id="SSF49584">
    <property type="entry name" value="Periplasmic chaperone C-domain"/>
    <property type="match status" value="1"/>
</dbReference>
<dbReference type="EMBL" id="CACRTZ010000037">
    <property type="protein sequence ID" value="VYU75960.1"/>
    <property type="molecule type" value="Genomic_DNA"/>
</dbReference>
<dbReference type="PANTHER" id="PTHR30251">
    <property type="entry name" value="PILUS ASSEMBLY CHAPERONE"/>
    <property type="match status" value="1"/>
</dbReference>
<dbReference type="InterPro" id="IPR018046">
    <property type="entry name" value="Pili_assmbl_chaperone_CS"/>
</dbReference>
<evidence type="ECO:0000256" key="7">
    <source>
        <dbReference type="SAM" id="SignalP"/>
    </source>
</evidence>
<keyword evidence="5 6" id="KW-0143">Chaperone</keyword>
<dbReference type="GO" id="GO:0030288">
    <property type="term" value="C:outer membrane-bounded periplasmic space"/>
    <property type="evidence" value="ECO:0007669"/>
    <property type="project" value="InterPro"/>
</dbReference>
<proteinExistence type="inferred from homology"/>